<name>A0A4Y2SPA1_ARAVE</name>
<sequence>MKAVGKEILQVLQKLSVPNSFSDEKSLDEYIPDNESEPALSDECSFVTETAQNDFSPVSENEEDSLMNLDSRHTEHFICNKYGKGPKAKYTIRDKKKPRTNIVLPRTFFVVAISKA</sequence>
<evidence type="ECO:0000313" key="2">
    <source>
        <dbReference type="Proteomes" id="UP000499080"/>
    </source>
</evidence>
<protein>
    <submittedName>
        <fullName evidence="1">Uncharacterized protein</fullName>
    </submittedName>
</protein>
<dbReference type="AlphaFoldDB" id="A0A4Y2SPA1"/>
<accession>A0A4Y2SPA1</accession>
<comment type="caution">
    <text evidence="1">The sequence shown here is derived from an EMBL/GenBank/DDBJ whole genome shotgun (WGS) entry which is preliminary data.</text>
</comment>
<evidence type="ECO:0000313" key="1">
    <source>
        <dbReference type="EMBL" id="GBN89543.1"/>
    </source>
</evidence>
<organism evidence="1 2">
    <name type="scientific">Araneus ventricosus</name>
    <name type="common">Orbweaver spider</name>
    <name type="synonym">Epeira ventricosa</name>
    <dbReference type="NCBI Taxonomy" id="182803"/>
    <lineage>
        <taxon>Eukaryota</taxon>
        <taxon>Metazoa</taxon>
        <taxon>Ecdysozoa</taxon>
        <taxon>Arthropoda</taxon>
        <taxon>Chelicerata</taxon>
        <taxon>Arachnida</taxon>
        <taxon>Araneae</taxon>
        <taxon>Araneomorphae</taxon>
        <taxon>Entelegynae</taxon>
        <taxon>Araneoidea</taxon>
        <taxon>Araneidae</taxon>
        <taxon>Araneus</taxon>
    </lineage>
</organism>
<reference evidence="1 2" key="1">
    <citation type="journal article" date="2019" name="Sci. Rep.">
        <title>Orb-weaving spider Araneus ventricosus genome elucidates the spidroin gene catalogue.</title>
        <authorList>
            <person name="Kono N."/>
            <person name="Nakamura H."/>
            <person name="Ohtoshi R."/>
            <person name="Moran D.A.P."/>
            <person name="Shinohara A."/>
            <person name="Yoshida Y."/>
            <person name="Fujiwara M."/>
            <person name="Mori M."/>
            <person name="Tomita M."/>
            <person name="Arakawa K."/>
        </authorList>
    </citation>
    <scope>NUCLEOTIDE SEQUENCE [LARGE SCALE GENOMIC DNA]</scope>
</reference>
<keyword evidence="2" id="KW-1185">Reference proteome</keyword>
<proteinExistence type="predicted"/>
<dbReference type="EMBL" id="BGPR01022836">
    <property type="protein sequence ID" value="GBN89543.1"/>
    <property type="molecule type" value="Genomic_DNA"/>
</dbReference>
<dbReference type="Proteomes" id="UP000499080">
    <property type="component" value="Unassembled WGS sequence"/>
</dbReference>
<gene>
    <name evidence="1" type="ORF">AVEN_164354_1</name>
</gene>